<dbReference type="CDD" id="cd09024">
    <property type="entry name" value="Aldose_epim_lacX"/>
    <property type="match status" value="1"/>
</dbReference>
<name>A0A3N0IY50_9ACTN</name>
<sequence length="301" mass="33085">MQDPGMFELGNDELAVRISSTGAELQSVVRDGVERMWSGDPAVWGRRAPLLFPLIGRLRDGWYANDGARVDAPMHGFSRDRAFAAEQVSPVQVRFATVSDAQTRAVYPFDFRLAVDFSLEGGTVVKTHAVENVGSVPMPFEVGGHEAYATRLLPGEHMADYFVRFGDGVGAGAPEALEMFGMDEEGILTLPKTRVPLDDGRLTRTPEQLGIDTIVLENVPGSTVTLACTKNACEVEVSFPDFPYLGIWTKAGQADARYLCIEPWSALPDARFSPRELTEKPGVRILEPGERATLTYRMTFR</sequence>
<dbReference type="InterPro" id="IPR008183">
    <property type="entry name" value="Aldose_1/G6P_1-epimerase"/>
</dbReference>
<keyword evidence="3" id="KW-1185">Reference proteome</keyword>
<gene>
    <name evidence="1" type="ORF">C1876_06725</name>
    <name evidence="2" type="ORF">DMP09_07275</name>
</gene>
<evidence type="ECO:0000313" key="2">
    <source>
        <dbReference type="EMBL" id="RNM41909.1"/>
    </source>
</evidence>
<dbReference type="GO" id="GO:0005975">
    <property type="term" value="P:carbohydrate metabolic process"/>
    <property type="evidence" value="ECO:0007669"/>
    <property type="project" value="InterPro"/>
</dbReference>
<dbReference type="InterPro" id="IPR011013">
    <property type="entry name" value="Gal_mutarotase_sf_dom"/>
</dbReference>
<evidence type="ECO:0000313" key="4">
    <source>
        <dbReference type="Proteomes" id="UP000270112"/>
    </source>
</evidence>
<dbReference type="EMBL" id="PPTT01000009">
    <property type="protein sequence ID" value="RDB69458.1"/>
    <property type="molecule type" value="Genomic_DNA"/>
</dbReference>
<evidence type="ECO:0000313" key="1">
    <source>
        <dbReference type="EMBL" id="RDB69458.1"/>
    </source>
</evidence>
<dbReference type="Proteomes" id="UP000253817">
    <property type="component" value="Unassembled WGS sequence"/>
</dbReference>
<dbReference type="Pfam" id="PF01263">
    <property type="entry name" value="Aldose_epim"/>
    <property type="match status" value="1"/>
</dbReference>
<reference evidence="4" key="2">
    <citation type="submission" date="2018-05" db="EMBL/GenBank/DDBJ databases">
        <title>Genome Sequencing of selected type strains of the family Eggerthellaceae.</title>
        <authorList>
            <person name="Danylec N."/>
            <person name="Stoll D.A."/>
            <person name="Doetsch A."/>
            <person name="Huch M."/>
        </authorList>
    </citation>
    <scope>NUCLEOTIDE SEQUENCE [LARGE SCALE GENOMIC DNA]</scope>
    <source>
        <strain evidence="4">DSM 16107</strain>
    </source>
</reference>
<dbReference type="GO" id="GO:0030246">
    <property type="term" value="F:carbohydrate binding"/>
    <property type="evidence" value="ECO:0007669"/>
    <property type="project" value="InterPro"/>
</dbReference>
<dbReference type="OrthoDB" id="9795355at2"/>
<reference evidence="1 3" key="1">
    <citation type="journal article" date="2018" name="Elife">
        <title>Discovery and characterization of a prevalent human gut bacterial enzyme sufficient for the inactivation of a family of plant toxins.</title>
        <authorList>
            <person name="Koppel N."/>
            <person name="Bisanz J.E."/>
            <person name="Pandelia M.E."/>
            <person name="Turnbaugh P.J."/>
            <person name="Balskus E.P."/>
        </authorList>
    </citation>
    <scope>NUCLEOTIDE SEQUENCE [LARGE SCALE GENOMIC DNA]</scope>
    <source>
        <strain evidence="1 3">DSM 16107</strain>
    </source>
</reference>
<dbReference type="SUPFAM" id="SSF74650">
    <property type="entry name" value="Galactose mutarotase-like"/>
    <property type="match status" value="1"/>
</dbReference>
<dbReference type="InterPro" id="IPR037481">
    <property type="entry name" value="LacX"/>
</dbReference>
<reference evidence="2" key="3">
    <citation type="journal article" date="2019" name="Microbiol. Resour. Announc.">
        <title>Draft Genome Sequences of Type Strains of Gordonibacter faecihominis, Paraeggerthella hongkongensis, Parvibacter caecicola,Slackia equolifaciens, Slackia faecicanis, and Slackia isoflavoniconvertens.</title>
        <authorList>
            <person name="Danylec N."/>
            <person name="Stoll D.A."/>
            <person name="Dotsch A."/>
            <person name="Huch M."/>
        </authorList>
    </citation>
    <scope>NUCLEOTIDE SEQUENCE</scope>
    <source>
        <strain evidence="2">DSM 16107</strain>
    </source>
</reference>
<organism evidence="2 4">
    <name type="scientific">Eggerthella sinensis</name>
    <dbReference type="NCBI Taxonomy" id="242230"/>
    <lineage>
        <taxon>Bacteria</taxon>
        <taxon>Bacillati</taxon>
        <taxon>Actinomycetota</taxon>
        <taxon>Coriobacteriia</taxon>
        <taxon>Eggerthellales</taxon>
        <taxon>Eggerthellaceae</taxon>
        <taxon>Eggerthella</taxon>
    </lineage>
</organism>
<dbReference type="EMBL" id="QICC01000023">
    <property type="protein sequence ID" value="RNM41909.1"/>
    <property type="molecule type" value="Genomic_DNA"/>
</dbReference>
<dbReference type="InterPro" id="IPR014718">
    <property type="entry name" value="GH-type_carb-bd"/>
</dbReference>
<dbReference type="GO" id="GO:0016853">
    <property type="term" value="F:isomerase activity"/>
    <property type="evidence" value="ECO:0007669"/>
    <property type="project" value="InterPro"/>
</dbReference>
<evidence type="ECO:0000313" key="3">
    <source>
        <dbReference type="Proteomes" id="UP000253817"/>
    </source>
</evidence>
<accession>A0A3N0IY50</accession>
<comment type="caution">
    <text evidence="2">The sequence shown here is derived from an EMBL/GenBank/DDBJ whole genome shotgun (WGS) entry which is preliminary data.</text>
</comment>
<dbReference type="AlphaFoldDB" id="A0A3N0IY50"/>
<dbReference type="RefSeq" id="WP_114545948.1">
    <property type="nucleotide sequence ID" value="NZ_PPTT01000009.1"/>
</dbReference>
<dbReference type="Proteomes" id="UP000270112">
    <property type="component" value="Unassembled WGS sequence"/>
</dbReference>
<dbReference type="Gene3D" id="2.70.98.10">
    <property type="match status" value="1"/>
</dbReference>
<protein>
    <submittedName>
        <fullName evidence="2">Aldose epimerase</fullName>
    </submittedName>
</protein>
<proteinExistence type="predicted"/>